<organism evidence="1 2">
    <name type="scientific">Paraconiothyrium brasiliense</name>
    <dbReference type="NCBI Taxonomy" id="300254"/>
    <lineage>
        <taxon>Eukaryota</taxon>
        <taxon>Fungi</taxon>
        <taxon>Dikarya</taxon>
        <taxon>Ascomycota</taxon>
        <taxon>Pezizomycotina</taxon>
        <taxon>Dothideomycetes</taxon>
        <taxon>Pleosporomycetidae</taxon>
        <taxon>Pleosporales</taxon>
        <taxon>Massarineae</taxon>
        <taxon>Didymosphaeriaceae</taxon>
        <taxon>Paraconiothyrium</taxon>
    </lineage>
</organism>
<accession>A0ABR3S6X9</accession>
<keyword evidence="2" id="KW-1185">Reference proteome</keyword>
<comment type="caution">
    <text evidence="1">The sequence shown here is derived from an EMBL/GenBank/DDBJ whole genome shotgun (WGS) entry which is preliminary data.</text>
</comment>
<dbReference type="EMBL" id="JAKJXO020000001">
    <property type="protein sequence ID" value="KAL1612178.1"/>
    <property type="molecule type" value="Genomic_DNA"/>
</dbReference>
<evidence type="ECO:0000313" key="2">
    <source>
        <dbReference type="Proteomes" id="UP001521785"/>
    </source>
</evidence>
<name>A0ABR3S6X9_9PLEO</name>
<evidence type="ECO:0000313" key="1">
    <source>
        <dbReference type="EMBL" id="KAL1612178.1"/>
    </source>
</evidence>
<reference evidence="1 2" key="1">
    <citation type="submission" date="2024-02" db="EMBL/GenBank/DDBJ databases">
        <title>De novo assembly and annotation of 12 fungi associated with fruit tree decline syndrome in Ontario, Canada.</title>
        <authorList>
            <person name="Sulman M."/>
            <person name="Ellouze W."/>
            <person name="Ilyukhin E."/>
        </authorList>
    </citation>
    <scope>NUCLEOTIDE SEQUENCE [LARGE SCALE GENOMIC DNA]</scope>
    <source>
        <strain evidence="1 2">M42-189</strain>
    </source>
</reference>
<proteinExistence type="predicted"/>
<dbReference type="Proteomes" id="UP001521785">
    <property type="component" value="Unassembled WGS sequence"/>
</dbReference>
<gene>
    <name evidence="1" type="ORF">SLS60_000402</name>
</gene>
<protein>
    <submittedName>
        <fullName evidence="1">Uncharacterized protein</fullName>
    </submittedName>
</protein>
<sequence>MSTTSSINLTAAHGRHTARNPLIKGYISVDPLSTTVLSIPSAIALRHLFLVDRGDAAYIYLSDSITPPHEPVYVIPNGFLKRGAARTLAVGKVTSDRKGAKCIYTVTKTPPAITPQSITIEHRDIDGKPYAKESLLTKRALHKGLNMSFATSTSSHKWKVDERGIRDDVGKFIGKEIHSSRYPGFEGACELQLVTTIDDNEMDFLVAVWVARIGNGMGALDGKVDDISGNMFVQGEMMLFNYK</sequence>